<dbReference type="PIRSF" id="PIRSF001365">
    <property type="entry name" value="DHDPS"/>
    <property type="match status" value="1"/>
</dbReference>
<evidence type="ECO:0000256" key="3">
    <source>
        <dbReference type="PIRNR" id="PIRNR001365"/>
    </source>
</evidence>
<dbReference type="CDD" id="cd00408">
    <property type="entry name" value="DHDPS-like"/>
    <property type="match status" value="1"/>
</dbReference>
<evidence type="ECO:0000256" key="5">
    <source>
        <dbReference type="PIRSR" id="PIRSR001365-2"/>
    </source>
</evidence>
<dbReference type="PRINTS" id="PR00146">
    <property type="entry name" value="DHPICSNTHASE"/>
</dbReference>
<proteinExistence type="inferred from homology"/>
<protein>
    <submittedName>
        <fullName evidence="6">Dihydrodipicolinate synthase family protein</fullName>
    </submittedName>
</protein>
<evidence type="ECO:0000256" key="1">
    <source>
        <dbReference type="ARBA" id="ARBA00007592"/>
    </source>
</evidence>
<feature type="active site" description="Schiff-base intermediate with substrate" evidence="4">
    <location>
        <position position="161"/>
    </location>
</feature>
<keyword evidence="2 3" id="KW-0456">Lyase</keyword>
<dbReference type="InterPro" id="IPR013785">
    <property type="entry name" value="Aldolase_TIM"/>
</dbReference>
<dbReference type="RefSeq" id="WP_190929561.1">
    <property type="nucleotide sequence ID" value="NZ_JACXJA010000024.1"/>
</dbReference>
<dbReference type="PANTHER" id="PTHR12128:SF66">
    <property type="entry name" value="4-HYDROXY-2-OXOGLUTARATE ALDOLASE, MITOCHONDRIAL"/>
    <property type="match status" value="1"/>
</dbReference>
<dbReference type="AlphaFoldDB" id="A0A927CC38"/>
<organism evidence="6 7">
    <name type="scientific">Paenibacillus oceani</name>
    <dbReference type="NCBI Taxonomy" id="2772510"/>
    <lineage>
        <taxon>Bacteria</taxon>
        <taxon>Bacillati</taxon>
        <taxon>Bacillota</taxon>
        <taxon>Bacilli</taxon>
        <taxon>Bacillales</taxon>
        <taxon>Paenibacillaceae</taxon>
        <taxon>Paenibacillus</taxon>
    </lineage>
</organism>
<feature type="binding site" evidence="5">
    <location>
        <position position="201"/>
    </location>
    <ligand>
        <name>pyruvate</name>
        <dbReference type="ChEBI" id="CHEBI:15361"/>
    </ligand>
</feature>
<dbReference type="GO" id="GO:0008840">
    <property type="term" value="F:4-hydroxy-tetrahydrodipicolinate synthase activity"/>
    <property type="evidence" value="ECO:0007669"/>
    <property type="project" value="TreeGrafter"/>
</dbReference>
<name>A0A927CC38_9BACL</name>
<dbReference type="Proteomes" id="UP000639396">
    <property type="component" value="Unassembled WGS sequence"/>
</dbReference>
<evidence type="ECO:0000256" key="4">
    <source>
        <dbReference type="PIRSR" id="PIRSR001365-1"/>
    </source>
</evidence>
<keyword evidence="7" id="KW-1185">Reference proteome</keyword>
<feature type="binding site" evidence="5">
    <location>
        <position position="44"/>
    </location>
    <ligand>
        <name>pyruvate</name>
        <dbReference type="ChEBI" id="CHEBI:15361"/>
    </ligand>
</feature>
<dbReference type="Gene3D" id="3.20.20.70">
    <property type="entry name" value="Aldolase class I"/>
    <property type="match status" value="1"/>
</dbReference>
<dbReference type="InterPro" id="IPR002220">
    <property type="entry name" value="DapA-like"/>
</dbReference>
<dbReference type="SUPFAM" id="SSF51569">
    <property type="entry name" value="Aldolase"/>
    <property type="match status" value="1"/>
</dbReference>
<accession>A0A927CC38</accession>
<evidence type="ECO:0000256" key="2">
    <source>
        <dbReference type="ARBA" id="ARBA00023239"/>
    </source>
</evidence>
<comment type="caution">
    <text evidence="6">The sequence shown here is derived from an EMBL/GenBank/DDBJ whole genome shotgun (WGS) entry which is preliminary data.</text>
</comment>
<feature type="active site" description="Proton donor/acceptor" evidence="4">
    <location>
        <position position="132"/>
    </location>
</feature>
<comment type="similarity">
    <text evidence="1 3">Belongs to the DapA family.</text>
</comment>
<dbReference type="EMBL" id="JACXJA010000024">
    <property type="protein sequence ID" value="MBD2863933.1"/>
    <property type="molecule type" value="Genomic_DNA"/>
</dbReference>
<dbReference type="SMART" id="SM01130">
    <property type="entry name" value="DHDPS"/>
    <property type="match status" value="1"/>
</dbReference>
<sequence length="297" mass="32239">MALQGNIPVIPTPFLNGEVDYAAFDRLLAYTLDSVDGYVACGSTGEAPALTAQERIEIVRYLSERMPAGKELVVGLGHTNLKEAIELGKAAADCGVRAALAPSPYYFPNSLKMVAEYMTALAEGTGLELVFYDNPVTTKTLFSTGDLLQLAEDVPFITAIKMTDHNLGKVRELKAHSDLTVFGGDDIICFRSFEAGVDGSMIIAPIIFPEAFRDSWKAYRSGDRTESYRIFSRTLLPFIHMFGPGDEIPTTKALFHKLGLFSSAETRLPLLPADAKRIGELMLGYEAGKSGLLSLGV</sequence>
<reference evidence="6" key="1">
    <citation type="submission" date="2020-09" db="EMBL/GenBank/DDBJ databases">
        <title>A novel bacterium of genus Paenibacillus, isolated from South China Sea.</title>
        <authorList>
            <person name="Huang H."/>
            <person name="Mo K."/>
            <person name="Hu Y."/>
        </authorList>
    </citation>
    <scope>NUCLEOTIDE SEQUENCE</scope>
    <source>
        <strain evidence="6">IB182363</strain>
    </source>
</reference>
<gene>
    <name evidence="6" type="ORF">IDH45_18240</name>
</gene>
<evidence type="ECO:0000313" key="6">
    <source>
        <dbReference type="EMBL" id="MBD2863933.1"/>
    </source>
</evidence>
<dbReference type="Pfam" id="PF00701">
    <property type="entry name" value="DHDPS"/>
    <property type="match status" value="1"/>
</dbReference>
<dbReference type="PANTHER" id="PTHR12128">
    <property type="entry name" value="DIHYDRODIPICOLINATE SYNTHASE"/>
    <property type="match status" value="1"/>
</dbReference>
<evidence type="ECO:0000313" key="7">
    <source>
        <dbReference type="Proteomes" id="UP000639396"/>
    </source>
</evidence>